<organism evidence="1 2">
    <name type="scientific">Caerostris extrusa</name>
    <name type="common">Bark spider</name>
    <name type="synonym">Caerostris bankana</name>
    <dbReference type="NCBI Taxonomy" id="172846"/>
    <lineage>
        <taxon>Eukaryota</taxon>
        <taxon>Metazoa</taxon>
        <taxon>Ecdysozoa</taxon>
        <taxon>Arthropoda</taxon>
        <taxon>Chelicerata</taxon>
        <taxon>Arachnida</taxon>
        <taxon>Araneae</taxon>
        <taxon>Araneomorphae</taxon>
        <taxon>Entelegynae</taxon>
        <taxon>Araneoidea</taxon>
        <taxon>Araneidae</taxon>
        <taxon>Caerostris</taxon>
    </lineage>
</organism>
<dbReference type="EMBL" id="BPLR01016233">
    <property type="protein sequence ID" value="GIY82300.1"/>
    <property type="molecule type" value="Genomic_DNA"/>
</dbReference>
<evidence type="ECO:0000313" key="1">
    <source>
        <dbReference type="EMBL" id="GIY82300.1"/>
    </source>
</evidence>
<comment type="caution">
    <text evidence="1">The sequence shown here is derived from an EMBL/GenBank/DDBJ whole genome shotgun (WGS) entry which is preliminary data.</text>
</comment>
<gene>
    <name evidence="1" type="ORF">CEXT_3111</name>
</gene>
<keyword evidence="2" id="KW-1185">Reference proteome</keyword>
<sequence length="82" mass="9144">MHCLITTITRVESTGCKQFHASFLGRCVSFPVEENQKPSAALHTQKGSKDSLNRVITFSVLLGSFLRKSERKREYGMPIGDA</sequence>
<proteinExistence type="predicted"/>
<dbReference type="Proteomes" id="UP001054945">
    <property type="component" value="Unassembled WGS sequence"/>
</dbReference>
<reference evidence="1 2" key="1">
    <citation type="submission" date="2021-06" db="EMBL/GenBank/DDBJ databases">
        <title>Caerostris extrusa draft genome.</title>
        <authorList>
            <person name="Kono N."/>
            <person name="Arakawa K."/>
        </authorList>
    </citation>
    <scope>NUCLEOTIDE SEQUENCE [LARGE SCALE GENOMIC DNA]</scope>
</reference>
<name>A0AAV4WHI8_CAEEX</name>
<protein>
    <submittedName>
        <fullName evidence="1">Uncharacterized protein</fullName>
    </submittedName>
</protein>
<evidence type="ECO:0000313" key="2">
    <source>
        <dbReference type="Proteomes" id="UP001054945"/>
    </source>
</evidence>
<accession>A0AAV4WHI8</accession>
<dbReference type="AlphaFoldDB" id="A0AAV4WHI8"/>